<sequence length="115" mass="13805">MECEKEENRHRCSCRQEQDQHDNNKMGLVEASTEVEAYIESIEESIQFLLEEANGADDEITVILYKRELVKWLNGELETNWNQRFTRNKAIKLKNEFELVKFLFRSENDFKKKDE</sequence>
<protein>
    <submittedName>
        <fullName evidence="2">Uncharacterized protein</fullName>
    </submittedName>
</protein>
<comment type="caution">
    <text evidence="2">The sequence shown here is derived from an EMBL/GenBank/DDBJ whole genome shotgun (WGS) entry which is preliminary data.</text>
</comment>
<proteinExistence type="predicted"/>
<evidence type="ECO:0000256" key="1">
    <source>
        <dbReference type="SAM" id="MobiDB-lite"/>
    </source>
</evidence>
<accession>A0ABU6WGF3</accession>
<evidence type="ECO:0000313" key="2">
    <source>
        <dbReference type="EMBL" id="MED6183308.1"/>
    </source>
</evidence>
<feature type="region of interest" description="Disordered" evidence="1">
    <location>
        <begin position="1"/>
        <end position="21"/>
    </location>
</feature>
<gene>
    <name evidence="2" type="ORF">PIB30_036669</name>
</gene>
<dbReference type="EMBL" id="JASCZI010181423">
    <property type="protein sequence ID" value="MED6183308.1"/>
    <property type="molecule type" value="Genomic_DNA"/>
</dbReference>
<organism evidence="2 3">
    <name type="scientific">Stylosanthes scabra</name>
    <dbReference type="NCBI Taxonomy" id="79078"/>
    <lineage>
        <taxon>Eukaryota</taxon>
        <taxon>Viridiplantae</taxon>
        <taxon>Streptophyta</taxon>
        <taxon>Embryophyta</taxon>
        <taxon>Tracheophyta</taxon>
        <taxon>Spermatophyta</taxon>
        <taxon>Magnoliopsida</taxon>
        <taxon>eudicotyledons</taxon>
        <taxon>Gunneridae</taxon>
        <taxon>Pentapetalae</taxon>
        <taxon>rosids</taxon>
        <taxon>fabids</taxon>
        <taxon>Fabales</taxon>
        <taxon>Fabaceae</taxon>
        <taxon>Papilionoideae</taxon>
        <taxon>50 kb inversion clade</taxon>
        <taxon>dalbergioids sensu lato</taxon>
        <taxon>Dalbergieae</taxon>
        <taxon>Pterocarpus clade</taxon>
        <taxon>Stylosanthes</taxon>
    </lineage>
</organism>
<keyword evidence="3" id="KW-1185">Reference proteome</keyword>
<dbReference type="Proteomes" id="UP001341840">
    <property type="component" value="Unassembled WGS sequence"/>
</dbReference>
<reference evidence="2 3" key="1">
    <citation type="journal article" date="2023" name="Plants (Basel)">
        <title>Bridging the Gap: Combining Genomics and Transcriptomics Approaches to Understand Stylosanthes scabra, an Orphan Legume from the Brazilian Caatinga.</title>
        <authorList>
            <person name="Ferreira-Neto J.R.C."/>
            <person name="da Silva M.D."/>
            <person name="Binneck E."/>
            <person name="de Melo N.F."/>
            <person name="da Silva R.H."/>
            <person name="de Melo A.L.T.M."/>
            <person name="Pandolfi V."/>
            <person name="Bustamante F.O."/>
            <person name="Brasileiro-Vidal A.C."/>
            <person name="Benko-Iseppon A.M."/>
        </authorList>
    </citation>
    <scope>NUCLEOTIDE SEQUENCE [LARGE SCALE GENOMIC DNA]</scope>
    <source>
        <tissue evidence="2">Leaves</tissue>
    </source>
</reference>
<name>A0ABU6WGF3_9FABA</name>
<evidence type="ECO:0000313" key="3">
    <source>
        <dbReference type="Proteomes" id="UP001341840"/>
    </source>
</evidence>